<accession>A0A550C686</accession>
<evidence type="ECO:0000256" key="1">
    <source>
        <dbReference type="RuleBase" id="RU363098"/>
    </source>
</evidence>
<feature type="region of interest" description="Disordered" evidence="2">
    <location>
        <begin position="1"/>
        <end position="89"/>
    </location>
</feature>
<comment type="similarity">
    <text evidence="1">Belongs to the RdRP family.</text>
</comment>
<evidence type="ECO:0000313" key="4">
    <source>
        <dbReference type="EMBL" id="TRM60307.1"/>
    </source>
</evidence>
<gene>
    <name evidence="4" type="ORF">BD626DRAFT_571732</name>
</gene>
<comment type="caution">
    <text evidence="4">The sequence shown here is derived from an EMBL/GenBank/DDBJ whole genome shotgun (WGS) entry which is preliminary data.</text>
</comment>
<dbReference type="Proteomes" id="UP000320762">
    <property type="component" value="Unassembled WGS sequence"/>
</dbReference>
<keyword evidence="1" id="KW-0548">Nucleotidyltransferase</keyword>
<protein>
    <recommendedName>
        <fullName evidence="1">RNA-dependent RNA polymerase</fullName>
        <ecNumber evidence="1">2.7.7.48</ecNumber>
    </recommendedName>
</protein>
<dbReference type="PANTHER" id="PTHR23079:SF14">
    <property type="entry name" value="RNA-DEPENDENT RNA POLYMERASE"/>
    <property type="match status" value="1"/>
</dbReference>
<keyword evidence="1" id="KW-0696">RNA-directed RNA polymerase</keyword>
<feature type="compositionally biased region" description="Basic and acidic residues" evidence="2">
    <location>
        <begin position="848"/>
        <end position="861"/>
    </location>
</feature>
<evidence type="ECO:0000256" key="2">
    <source>
        <dbReference type="SAM" id="MobiDB-lite"/>
    </source>
</evidence>
<feature type="compositionally biased region" description="Acidic residues" evidence="2">
    <location>
        <begin position="525"/>
        <end position="537"/>
    </location>
</feature>
<dbReference type="InterPro" id="IPR057596">
    <property type="entry name" value="RDRP_core"/>
</dbReference>
<dbReference type="EC" id="2.7.7.48" evidence="1"/>
<feature type="region of interest" description="Disordered" evidence="2">
    <location>
        <begin position="499"/>
        <end position="540"/>
    </location>
</feature>
<dbReference type="EMBL" id="VDMD01000022">
    <property type="protein sequence ID" value="TRM60307.1"/>
    <property type="molecule type" value="Genomic_DNA"/>
</dbReference>
<feature type="compositionally biased region" description="Basic and acidic residues" evidence="2">
    <location>
        <begin position="1"/>
        <end position="18"/>
    </location>
</feature>
<reference evidence="4 5" key="1">
    <citation type="journal article" date="2019" name="New Phytol.">
        <title>Comparative genomics reveals unique wood-decay strategies and fruiting body development in the Schizophyllaceae.</title>
        <authorList>
            <person name="Almasi E."/>
            <person name="Sahu N."/>
            <person name="Krizsan K."/>
            <person name="Balint B."/>
            <person name="Kovacs G.M."/>
            <person name="Kiss B."/>
            <person name="Cseklye J."/>
            <person name="Drula E."/>
            <person name="Henrissat B."/>
            <person name="Nagy I."/>
            <person name="Chovatia M."/>
            <person name="Adam C."/>
            <person name="LaButti K."/>
            <person name="Lipzen A."/>
            <person name="Riley R."/>
            <person name="Grigoriev I.V."/>
            <person name="Nagy L.G."/>
        </authorList>
    </citation>
    <scope>NUCLEOTIDE SEQUENCE [LARGE SCALE GENOMIC DNA]</scope>
    <source>
        <strain evidence="4 5">NL-1724</strain>
    </source>
</reference>
<dbReference type="GO" id="GO:0003968">
    <property type="term" value="F:RNA-directed RNA polymerase activity"/>
    <property type="evidence" value="ECO:0007669"/>
    <property type="project" value="UniProtKB-KW"/>
</dbReference>
<dbReference type="STRING" id="97359.A0A550C686"/>
<evidence type="ECO:0000259" key="3">
    <source>
        <dbReference type="Pfam" id="PF05183"/>
    </source>
</evidence>
<keyword evidence="5" id="KW-1185">Reference proteome</keyword>
<dbReference type="OrthoDB" id="10055769at2759"/>
<keyword evidence="1" id="KW-0694">RNA-binding</keyword>
<dbReference type="PANTHER" id="PTHR23079">
    <property type="entry name" value="RNA-DEPENDENT RNA POLYMERASE"/>
    <property type="match status" value="1"/>
</dbReference>
<dbReference type="GO" id="GO:0003723">
    <property type="term" value="F:RNA binding"/>
    <property type="evidence" value="ECO:0007669"/>
    <property type="project" value="UniProtKB-KW"/>
</dbReference>
<dbReference type="InterPro" id="IPR007855">
    <property type="entry name" value="RDRP"/>
</dbReference>
<comment type="catalytic activity">
    <reaction evidence="1">
        <text>RNA(n) + a ribonucleoside 5'-triphosphate = RNA(n+1) + diphosphate</text>
        <dbReference type="Rhea" id="RHEA:21248"/>
        <dbReference type="Rhea" id="RHEA-COMP:14527"/>
        <dbReference type="Rhea" id="RHEA-COMP:17342"/>
        <dbReference type="ChEBI" id="CHEBI:33019"/>
        <dbReference type="ChEBI" id="CHEBI:61557"/>
        <dbReference type="ChEBI" id="CHEBI:140395"/>
        <dbReference type="EC" id="2.7.7.48"/>
    </reaction>
</comment>
<feature type="domain" description="RDRP core" evidence="3">
    <location>
        <begin position="379"/>
        <end position="875"/>
    </location>
</feature>
<dbReference type="GO" id="GO:0030422">
    <property type="term" value="P:siRNA processing"/>
    <property type="evidence" value="ECO:0007669"/>
    <property type="project" value="TreeGrafter"/>
</dbReference>
<feature type="region of interest" description="Disordered" evidence="2">
    <location>
        <begin position="839"/>
        <end position="861"/>
    </location>
</feature>
<evidence type="ECO:0000313" key="5">
    <source>
        <dbReference type="Proteomes" id="UP000320762"/>
    </source>
</evidence>
<dbReference type="AlphaFoldDB" id="A0A550C686"/>
<proteinExistence type="inferred from homology"/>
<dbReference type="GO" id="GO:0031380">
    <property type="term" value="C:nuclear RNA-directed RNA polymerase complex"/>
    <property type="evidence" value="ECO:0007669"/>
    <property type="project" value="TreeGrafter"/>
</dbReference>
<feature type="compositionally biased region" description="Low complexity" evidence="2">
    <location>
        <begin position="40"/>
        <end position="52"/>
    </location>
</feature>
<organism evidence="4 5">
    <name type="scientific">Schizophyllum amplum</name>
    <dbReference type="NCBI Taxonomy" id="97359"/>
    <lineage>
        <taxon>Eukaryota</taxon>
        <taxon>Fungi</taxon>
        <taxon>Dikarya</taxon>
        <taxon>Basidiomycota</taxon>
        <taxon>Agaricomycotina</taxon>
        <taxon>Agaricomycetes</taxon>
        <taxon>Agaricomycetidae</taxon>
        <taxon>Agaricales</taxon>
        <taxon>Schizophyllaceae</taxon>
        <taxon>Schizophyllum</taxon>
    </lineage>
</organism>
<name>A0A550C686_9AGAR</name>
<sequence length="995" mass="111868">MPFRSKDDRPPADGDKFYYENTIPSQTYDGSISDLLEPPSSSGSSTAVSQFSDSTNRQGVKMPALESPSPLARKRKQKDGLDEEPEMLWRSAKTVKIEEGSSAGPSTDNDDVVLLAWEPSVQQTIDDYDLSIGVQWEIARLLSMKRITYNALTPEKLSALRGEIPPIAWAELDTEIETLKLDPEAGLGNSTVKPGWYGGKVVFPLKVKPKRVDRSGKGPITGYHIVLDHATLSSSTRFARKSGSAAFIRVKVAMDILRSNAGMMVDLFLKPFVLWDRVFRAFFAKDDNVFLYCTNETMGESGMLRTIDNGRQSLLDFVEFHNPLREGDKQLLCKWASRMALGLSNSVPGPRIDPRDIFETPDIVSTDGTNSDLTDGCGSAIQFRLGGMKGLLLQQPHSTISDRPQVTYRPSQLKIRGQPEHPSHLTIDLLRTSRMRTSVSISAEVIRNLEDNGVPRRALADLFRARITEVMEGLTNWEVGPKWDAQALGNARTARWRAQPAACHRSKRRSTRPGLGGGFDRPCADEEDDDDEPDELGFDPGLQRRSVAWVPDYESGCPSRLEETVMSLLDSGFTPDNSSICRAKLQEIYRSRARILTSKIKFTVPQSASAFVVPDPCGVLGPNEIHIKASRPAFKMEDGLEADIVVGDVLITRNPCKVPSDVRAVDHPELASYVDVIVVSAHPSTQRLLELLAGGDYDGDTCIVIWDQQIVAPFKNSDIKYATPPAGMLQGQFTRDNTTVDKFIRTHNAVQDNERKVAEIQRYLLSNLRDMTQLGMYSSFHENAIITHGYSNPRTVRLAHMFNTLMDSAKTGYSLTRAAWQDDFHKHFHKVGPKYRELASTRRRKKLEHPSDEYVTRSERSPYHRNSKEIMDYLVNVAEQEYNKLCIQMDEKFKALHLGDYENGIPPTRISRSPGSTRRSVIFEEAHIRRLAASYAYVHDWKEKRPFANSIVGDGWSRFPWNVAFRELCHIKADAVGYSKTVMMSFYERFKLAKM</sequence>
<keyword evidence="1" id="KW-0808">Transferase</keyword>
<dbReference type="Pfam" id="PF05183">
    <property type="entry name" value="RdRP"/>
    <property type="match status" value="1"/>
</dbReference>